<evidence type="ECO:0000256" key="1">
    <source>
        <dbReference type="ARBA" id="ARBA00004601"/>
    </source>
</evidence>
<accession>A0AAN8NCZ8</accession>
<dbReference type="GO" id="GO:0005829">
    <property type="term" value="C:cytosol"/>
    <property type="evidence" value="ECO:0007669"/>
    <property type="project" value="GOC"/>
</dbReference>
<dbReference type="GO" id="GO:0015031">
    <property type="term" value="P:protein transport"/>
    <property type="evidence" value="ECO:0007669"/>
    <property type="project" value="UniProtKB-KW"/>
</dbReference>
<keyword evidence="3" id="KW-0813">Transport</keyword>
<feature type="domain" description="Vps52 C-terminal" evidence="8">
    <location>
        <begin position="373"/>
        <end position="692"/>
    </location>
</feature>
<evidence type="ECO:0000256" key="5">
    <source>
        <dbReference type="ARBA" id="ARBA00023034"/>
    </source>
</evidence>
<dbReference type="PANTHER" id="PTHR14190">
    <property type="entry name" value="SUPPRESSOR OF ACTIN MUTATIONS 2/VACUOLAR PROTEIN SORTING 52"/>
    <property type="match status" value="1"/>
</dbReference>
<organism evidence="9 10">
    <name type="scientific">Arthrobotrys conoides</name>
    <dbReference type="NCBI Taxonomy" id="74498"/>
    <lineage>
        <taxon>Eukaryota</taxon>
        <taxon>Fungi</taxon>
        <taxon>Dikarya</taxon>
        <taxon>Ascomycota</taxon>
        <taxon>Pezizomycotina</taxon>
        <taxon>Orbiliomycetes</taxon>
        <taxon>Orbiliales</taxon>
        <taxon>Orbiliaceae</taxon>
        <taxon>Arthrobotrys</taxon>
    </lineage>
</organism>
<reference evidence="9 10" key="1">
    <citation type="submission" date="2019-10" db="EMBL/GenBank/DDBJ databases">
        <authorList>
            <person name="Palmer J.M."/>
        </authorList>
    </citation>
    <scope>NUCLEOTIDE SEQUENCE [LARGE SCALE GENOMIC DNA]</scope>
    <source>
        <strain evidence="9 10">TWF506</strain>
    </source>
</reference>
<sequence length="700" mass="77938">MISQSLMWNKFTQSIQEPTGTPPLPNRSATGTPVFNPGPPTRVLSGVYGGSSAAPPRLTPRSSSLNLNLSNSSNVSLVGAGSRQGTPAPGVANVAGGVGYRSAVSSSKPSEGKEALKKLGDILGSKPLTNGKVEEEEESPLAALSLDEDLDFGDLSIDAFLQQDTSIPQRTSQDQPVIEQTVEDYEKEKDKFQDLHKSIKACDEVLQSVESYLSSFKTDLGRVSAEIETLQNRSLALNTRLNNRKDVEKLLAPILEDVALSPAVIQVVAESDVNENWVKSLQEADKKIKALDRRKAQNIKAAEDVKPELEKLTNRAIERLRDYFVTKIKSLRIPNTNAQIIQQNGFLRYKELFGFMARHHPQLADEIGQAYINTMRWYYLSHFQRYQKSLEKIKLHVIEKSDLLGLEDTSRRGPLLPGMKASVPSSVDAITLGRRFDTYKNQDAPLVQAQAAEDEKGSHYIELPFRSYNLALAENVAFEFTFLTDFFAHKKFDQVSKMFHQIFDPTLNAGQAFTKSLIDSSLDALGILLCVRLNQQCAFLLQRRRVPVLENYINGTNILLWPRFQVVMDMHSENLRKSAGGSGRQSAIATAANDMARQSAAPHPLTQKFAQFMHSLLSLNSDGGDDEPSTNSLRRIRSDFEAFLTKLSASISDKPKRERFLFNNYSLTLTIISDTEGKLAIEQKSHFEALMKAFSPEHSR</sequence>
<comment type="similarity">
    <text evidence="2">Belongs to the VPS52 family.</text>
</comment>
<evidence type="ECO:0000256" key="3">
    <source>
        <dbReference type="ARBA" id="ARBA00022448"/>
    </source>
</evidence>
<dbReference type="Proteomes" id="UP001307849">
    <property type="component" value="Unassembled WGS sequence"/>
</dbReference>
<dbReference type="AlphaFoldDB" id="A0AAN8NCZ8"/>
<evidence type="ECO:0000256" key="2">
    <source>
        <dbReference type="ARBA" id="ARBA00008180"/>
    </source>
</evidence>
<evidence type="ECO:0000313" key="9">
    <source>
        <dbReference type="EMBL" id="KAK6512785.1"/>
    </source>
</evidence>
<comment type="caution">
    <text evidence="9">The sequence shown here is derived from an EMBL/GenBank/DDBJ whole genome shotgun (WGS) entry which is preliminary data.</text>
</comment>
<dbReference type="GO" id="GO:0019905">
    <property type="term" value="F:syntaxin binding"/>
    <property type="evidence" value="ECO:0007669"/>
    <property type="project" value="TreeGrafter"/>
</dbReference>
<dbReference type="InterPro" id="IPR048319">
    <property type="entry name" value="Vps52_CC"/>
</dbReference>
<keyword evidence="5" id="KW-0333">Golgi apparatus</keyword>
<proteinExistence type="inferred from homology"/>
<feature type="region of interest" description="Disordered" evidence="6">
    <location>
        <begin position="13"/>
        <end position="63"/>
    </location>
</feature>
<evidence type="ECO:0000313" key="10">
    <source>
        <dbReference type="Proteomes" id="UP001307849"/>
    </source>
</evidence>
<gene>
    <name evidence="9" type="ORF">TWF506_008952</name>
</gene>
<dbReference type="InterPro" id="IPR048361">
    <property type="entry name" value="Vps52_C"/>
</dbReference>
<name>A0AAN8NCZ8_9PEZI</name>
<dbReference type="GO" id="GO:0032456">
    <property type="term" value="P:endocytic recycling"/>
    <property type="evidence" value="ECO:0007669"/>
    <property type="project" value="TreeGrafter"/>
</dbReference>
<feature type="domain" description="Vps52 coiled-coil" evidence="7">
    <location>
        <begin position="184"/>
        <end position="356"/>
    </location>
</feature>
<dbReference type="Pfam" id="PF20655">
    <property type="entry name" value="Vps52_C"/>
    <property type="match status" value="1"/>
</dbReference>
<keyword evidence="4" id="KW-0653">Protein transport</keyword>
<evidence type="ECO:0000256" key="6">
    <source>
        <dbReference type="SAM" id="MobiDB-lite"/>
    </source>
</evidence>
<dbReference type="EMBL" id="JAVHJM010000006">
    <property type="protein sequence ID" value="KAK6512785.1"/>
    <property type="molecule type" value="Genomic_DNA"/>
</dbReference>
<evidence type="ECO:0000259" key="7">
    <source>
        <dbReference type="Pfam" id="PF04129"/>
    </source>
</evidence>
<keyword evidence="10" id="KW-1185">Reference proteome</keyword>
<evidence type="ECO:0000259" key="8">
    <source>
        <dbReference type="Pfam" id="PF20655"/>
    </source>
</evidence>
<comment type="subcellular location">
    <subcellularLocation>
        <location evidence="1">Golgi apparatus</location>
        <location evidence="1">trans-Golgi network</location>
    </subcellularLocation>
</comment>
<dbReference type="GO" id="GO:0000938">
    <property type="term" value="C:GARP complex"/>
    <property type="evidence" value="ECO:0007669"/>
    <property type="project" value="TreeGrafter"/>
</dbReference>
<dbReference type="GO" id="GO:0006896">
    <property type="term" value="P:Golgi to vacuole transport"/>
    <property type="evidence" value="ECO:0007669"/>
    <property type="project" value="TreeGrafter"/>
</dbReference>
<dbReference type="PANTHER" id="PTHR14190:SF7">
    <property type="entry name" value="VACUOLAR PROTEIN SORTING-ASSOCIATED PROTEIN 52 HOMOLOG"/>
    <property type="match status" value="1"/>
</dbReference>
<dbReference type="InterPro" id="IPR007258">
    <property type="entry name" value="Vps52"/>
</dbReference>
<dbReference type="Pfam" id="PF04129">
    <property type="entry name" value="Vps52_CC"/>
    <property type="match status" value="1"/>
</dbReference>
<dbReference type="SUPFAM" id="SSF74788">
    <property type="entry name" value="Cullin repeat-like"/>
    <property type="match status" value="1"/>
</dbReference>
<evidence type="ECO:0000256" key="4">
    <source>
        <dbReference type="ARBA" id="ARBA00022927"/>
    </source>
</evidence>
<dbReference type="InterPro" id="IPR016159">
    <property type="entry name" value="Cullin_repeat-like_dom_sf"/>
</dbReference>
<dbReference type="GO" id="GO:0042147">
    <property type="term" value="P:retrograde transport, endosome to Golgi"/>
    <property type="evidence" value="ECO:0007669"/>
    <property type="project" value="TreeGrafter"/>
</dbReference>
<protein>
    <submittedName>
        <fullName evidence="9">Uncharacterized protein</fullName>
    </submittedName>
</protein>